<evidence type="ECO:0000313" key="3">
    <source>
        <dbReference type="EMBL" id="SCF43883.1"/>
    </source>
</evidence>
<dbReference type="SUPFAM" id="SSF69318">
    <property type="entry name" value="Integrin alpha N-terminal domain"/>
    <property type="match status" value="1"/>
</dbReference>
<dbReference type="Pfam" id="PF13517">
    <property type="entry name" value="FG-GAP_3"/>
    <property type="match status" value="1"/>
</dbReference>
<evidence type="ECO:0000313" key="4">
    <source>
        <dbReference type="Proteomes" id="UP000198551"/>
    </source>
</evidence>
<dbReference type="Pfam" id="PF07593">
    <property type="entry name" value="UnbV_ASPIC"/>
    <property type="match status" value="1"/>
</dbReference>
<dbReference type="Gene3D" id="2.130.10.130">
    <property type="entry name" value="Integrin alpha, N-terminal"/>
    <property type="match status" value="2"/>
</dbReference>
<evidence type="ECO:0000259" key="2">
    <source>
        <dbReference type="Pfam" id="PF07593"/>
    </source>
</evidence>
<sequence length="650" mass="69811">MSMILGWGRRHCAGLTALLLIVGLFLISEPATATDDERRRMAEGYRFTPLSIAIPGGLPQQSIRRVNKEYTHIDAWISSVGAGVAMNDIDGDGLANDLCVTDVRIDRVVVTPTPGERQERYQPFVLDPAPLPMGPHMAPMGCAPGDFNEDGRTDLLVYWWGRTPVTFLARPDAAGLSAAAFRPVELVDRPPAADGGYTGPRWNTNTVSVADFDGDGHEDVFVGNYFPDGPVLDHTVSGGVAMNRSMSAAYNGGRDHILRWTGATADSVTFADVPDLFGDDVSRGWALASSATDLDGDLLPELYVANDFGPDRLLHNRSTPGRVRLALAEGESSRLTVPKSKILGHDSFKGMGVDVGDLDGDGLYDMYVGNITTSFGIQESNFAFINQARDADDLRQRLAAGRAPFVDRSVPLNLAWSGWSWDVKIADLTNRGRPDIVQTSGFVKGEVNRWAQLQELATANDTLLEHTSWWPRVRAGDDIAGGQPLRLHVQRLDGGYADIADRLGLAAPIPTRGIALGDADGDGRLDMAVARQWDAPVFYRNDSPGTGSQLSLKLNRPPAGDAATGSPVIGADVTVRTPDGRVLRGRVDGGSGHSGRRSFEVHVGLGDVTGPVQVDLAWRDRTGAPRTQTLTLTPGRHALTLGTQAQEASS</sequence>
<keyword evidence="4" id="KW-1185">Reference proteome</keyword>
<dbReference type="InterPro" id="IPR013517">
    <property type="entry name" value="FG-GAP"/>
</dbReference>
<dbReference type="EMBL" id="FMCV01000029">
    <property type="protein sequence ID" value="SCF43883.1"/>
    <property type="molecule type" value="Genomic_DNA"/>
</dbReference>
<reference evidence="4" key="1">
    <citation type="submission" date="2016-06" db="EMBL/GenBank/DDBJ databases">
        <authorList>
            <person name="Varghese N."/>
        </authorList>
    </citation>
    <scope>NUCLEOTIDE SEQUENCE [LARGE SCALE GENOMIC DNA]</scope>
    <source>
        <strain evidence="4">DSM 45555</strain>
    </source>
</reference>
<dbReference type="PANTHER" id="PTHR16026">
    <property type="entry name" value="CARTILAGE ACIDIC PROTEIN 1"/>
    <property type="match status" value="1"/>
</dbReference>
<proteinExistence type="predicted"/>
<accession>A0A1C5AF97</accession>
<name>A0A1C5AF97_9ACTN</name>
<dbReference type="Pfam" id="PF01839">
    <property type="entry name" value="FG-GAP"/>
    <property type="match status" value="1"/>
</dbReference>
<dbReference type="AlphaFoldDB" id="A0A1C5AF97"/>
<dbReference type="Proteomes" id="UP000198551">
    <property type="component" value="Unassembled WGS sequence"/>
</dbReference>
<gene>
    <name evidence="3" type="ORF">GA0070215_1295</name>
</gene>
<dbReference type="InterPro" id="IPR027039">
    <property type="entry name" value="Crtac1"/>
</dbReference>
<dbReference type="InterPro" id="IPR028994">
    <property type="entry name" value="Integrin_alpha_N"/>
</dbReference>
<protein>
    <submittedName>
        <fullName evidence="3">Repeat domain-containing protein</fullName>
    </submittedName>
</protein>
<dbReference type="PANTHER" id="PTHR16026:SF0">
    <property type="entry name" value="CARTILAGE ACIDIC PROTEIN 1"/>
    <property type="match status" value="1"/>
</dbReference>
<dbReference type="InterPro" id="IPR011519">
    <property type="entry name" value="UnbV_ASPIC"/>
</dbReference>
<evidence type="ECO:0000256" key="1">
    <source>
        <dbReference type="ARBA" id="ARBA00022729"/>
    </source>
</evidence>
<feature type="domain" description="ASPIC/UnbV" evidence="2">
    <location>
        <begin position="569"/>
        <end position="624"/>
    </location>
</feature>
<organism evidence="3 4">
    <name type="scientific">Micromonospora marina</name>
    <dbReference type="NCBI Taxonomy" id="307120"/>
    <lineage>
        <taxon>Bacteria</taxon>
        <taxon>Bacillati</taxon>
        <taxon>Actinomycetota</taxon>
        <taxon>Actinomycetes</taxon>
        <taxon>Micromonosporales</taxon>
        <taxon>Micromonosporaceae</taxon>
        <taxon>Micromonospora</taxon>
    </lineage>
</organism>
<keyword evidence="1" id="KW-0732">Signal</keyword>
<dbReference type="RefSeq" id="WP_091050686.1">
    <property type="nucleotide sequence ID" value="NZ_FMCV01000029.1"/>
</dbReference>